<evidence type="ECO:0000256" key="1">
    <source>
        <dbReference type="SAM" id="MobiDB-lite"/>
    </source>
</evidence>
<dbReference type="Proteomes" id="UP001155380">
    <property type="component" value="Unassembled WGS sequence"/>
</dbReference>
<gene>
    <name evidence="2" type="ORF">NBH21_02500</name>
</gene>
<feature type="region of interest" description="Disordered" evidence="1">
    <location>
        <begin position="328"/>
        <end position="357"/>
    </location>
</feature>
<protein>
    <submittedName>
        <fullName evidence="2">DUF2336 domain-containing protein</fullName>
    </submittedName>
</protein>
<organism evidence="2 3">
    <name type="scientific">Ciceribacter sichuanensis</name>
    <dbReference type="NCBI Taxonomy" id="2949647"/>
    <lineage>
        <taxon>Bacteria</taxon>
        <taxon>Pseudomonadati</taxon>
        <taxon>Pseudomonadota</taxon>
        <taxon>Alphaproteobacteria</taxon>
        <taxon>Hyphomicrobiales</taxon>
        <taxon>Rhizobiaceae</taxon>
        <taxon>Ciceribacter</taxon>
    </lineage>
</organism>
<comment type="caution">
    <text evidence="2">The sequence shown here is derived from an EMBL/GenBank/DDBJ whole genome shotgun (WGS) entry which is preliminary data.</text>
</comment>
<name>A0AAJ1BSK4_9HYPH</name>
<accession>A0AAJ1BSK4</accession>
<reference evidence="2" key="1">
    <citation type="submission" date="2022-06" db="EMBL/GenBank/DDBJ databases">
        <authorList>
            <person name="Sun Q."/>
        </authorList>
    </citation>
    <scope>NUCLEOTIDE SEQUENCE</scope>
    <source>
        <strain evidence="2">S101</strain>
    </source>
</reference>
<proteinExistence type="predicted"/>
<dbReference type="EMBL" id="JAMXLX010000001">
    <property type="protein sequence ID" value="MCO5955631.1"/>
    <property type="molecule type" value="Genomic_DNA"/>
</dbReference>
<dbReference type="InterPro" id="IPR019285">
    <property type="entry name" value="DUF2336"/>
</dbReference>
<dbReference type="RefSeq" id="WP_250912374.1">
    <property type="nucleotide sequence ID" value="NZ_JAMXLX010000001.1"/>
</dbReference>
<evidence type="ECO:0000313" key="3">
    <source>
        <dbReference type="Proteomes" id="UP001155380"/>
    </source>
</evidence>
<feature type="region of interest" description="Disordered" evidence="1">
    <location>
        <begin position="145"/>
        <end position="191"/>
    </location>
</feature>
<dbReference type="AlphaFoldDB" id="A0AAJ1BSK4"/>
<feature type="compositionally biased region" description="Low complexity" evidence="1">
    <location>
        <begin position="149"/>
        <end position="183"/>
    </location>
</feature>
<dbReference type="Pfam" id="PF10098">
    <property type="entry name" value="DUF2336"/>
    <property type="match status" value="1"/>
</dbReference>
<sequence length="375" mass="40912">MNSRFRELENPVGVRKKDVVLMATVTSFEEIAFPTKSELRQFAELFTPLFHASSEEAKRQAVAALSQCPTVPTAVALFIASQPIAIAAPFLASSPCLSDDILIMVARTQGPAHARAIVKREALSPTVIDALVGMRHLDTPKKRMPVEQPAAAASAIAPKPAEKPAAMPKATATEPPAEPITEAVSPDEASRMEREEKLRGEIKRLAAHVNRPPADRLGLRTITSLQEALLVRFARNREASLFASTLADTLSSSHWLAERILLDISGRQLATTLVGVAMAQDEIAFVLKSLYPHLARDEGGLSRAARLIESLDPIECEERVDTWRRADSYTFHPGHPGDEDKNGAASTKPQAIKPVSSILKTIDEHSRQVLKARQR</sequence>
<evidence type="ECO:0000313" key="2">
    <source>
        <dbReference type="EMBL" id="MCO5955631.1"/>
    </source>
</evidence>